<name>A0A229UNW7_9BACL</name>
<sequence>MKTIHPQHDVGSVLTALNAITGGRVVMDWNEVTAGTNPYVVTKTSNIPGKSVIEIPGLIFGDKQKPVRRIGVGMTLTESVIELASGMQLDLVVVHHPVADAASSGGVPFANYLPLYDLALIELHEAFHGLHPGVTFLHGHRKLKTDICFGGIQGNVLHQGVALEDVQTVKHIVQRIDRWMGRHLDEEVLEAERRIRGEASLQEANLMNPVQVLSGDLDSPVKHVLHFFPHSGFTVEHLKQALSLYPETDTIIVSISRVREHSELVQYARRAGLNFIVGNSHSLEILENGLPLAYALEWMLPGVELFLLKERVTAVPLMQVGNQTMVEYGKSMAEQYLVAGREQAVHK</sequence>
<protein>
    <recommendedName>
        <fullName evidence="2">GTP cyclohydrolase 1 type 2 homolog</fullName>
    </recommendedName>
</protein>
<dbReference type="GO" id="GO:0046872">
    <property type="term" value="F:metal ion binding"/>
    <property type="evidence" value="ECO:0007669"/>
    <property type="project" value="UniProtKB-KW"/>
</dbReference>
<reference evidence="4 5" key="1">
    <citation type="submission" date="2017-07" db="EMBL/GenBank/DDBJ databases">
        <title>Genome sequencing and assembly of Paenibacillus rigui.</title>
        <authorList>
            <person name="Mayilraj S."/>
        </authorList>
    </citation>
    <scope>NUCLEOTIDE SEQUENCE [LARGE SCALE GENOMIC DNA]</scope>
    <source>
        <strain evidence="4 5">JCM 16352</strain>
    </source>
</reference>
<dbReference type="Proteomes" id="UP000215509">
    <property type="component" value="Unassembled WGS sequence"/>
</dbReference>
<dbReference type="EMBL" id="NMQW01000023">
    <property type="protein sequence ID" value="OXM85092.1"/>
    <property type="molecule type" value="Genomic_DNA"/>
</dbReference>
<organism evidence="4 5">
    <name type="scientific">Paenibacillus rigui</name>
    <dbReference type="NCBI Taxonomy" id="554312"/>
    <lineage>
        <taxon>Bacteria</taxon>
        <taxon>Bacillati</taxon>
        <taxon>Bacillota</taxon>
        <taxon>Bacilli</taxon>
        <taxon>Bacillales</taxon>
        <taxon>Paenibacillaceae</taxon>
        <taxon>Paenibacillus</taxon>
    </lineage>
</organism>
<comment type="similarity">
    <text evidence="1">Belongs to the GTP cyclohydrolase I type 2/NIF3 family.</text>
</comment>
<gene>
    <name evidence="4" type="ORF">CF651_15890</name>
</gene>
<feature type="binding site" evidence="3">
    <location>
        <position position="95"/>
    </location>
    <ligand>
        <name>a divalent metal cation</name>
        <dbReference type="ChEBI" id="CHEBI:60240"/>
        <label>1</label>
    </ligand>
</feature>
<dbReference type="AlphaFoldDB" id="A0A229UNW7"/>
<evidence type="ECO:0000256" key="3">
    <source>
        <dbReference type="PIRSR" id="PIRSR602678-1"/>
    </source>
</evidence>
<proteinExistence type="inferred from homology"/>
<evidence type="ECO:0000256" key="2">
    <source>
        <dbReference type="ARBA" id="ARBA00022112"/>
    </source>
</evidence>
<evidence type="ECO:0000313" key="5">
    <source>
        <dbReference type="Proteomes" id="UP000215509"/>
    </source>
</evidence>
<dbReference type="SUPFAM" id="SSF102705">
    <property type="entry name" value="NIF3 (NGG1p interacting factor 3)-like"/>
    <property type="match status" value="2"/>
</dbReference>
<evidence type="ECO:0000256" key="1">
    <source>
        <dbReference type="ARBA" id="ARBA00006964"/>
    </source>
</evidence>
<keyword evidence="3" id="KW-0479">Metal-binding</keyword>
<dbReference type="InterPro" id="IPR002678">
    <property type="entry name" value="DUF34/NIF3"/>
</dbReference>
<evidence type="ECO:0000313" key="4">
    <source>
        <dbReference type="EMBL" id="OXM85092.1"/>
    </source>
</evidence>
<dbReference type="Gene3D" id="3.40.1390.30">
    <property type="entry name" value="NIF3 (NGG1p interacting factor 3)-like"/>
    <property type="match status" value="1"/>
</dbReference>
<dbReference type="InterPro" id="IPR036069">
    <property type="entry name" value="DUF34/NIF3_sf"/>
</dbReference>
<feature type="binding site" evidence="3">
    <location>
        <position position="96"/>
    </location>
    <ligand>
        <name>a divalent metal cation</name>
        <dbReference type="ChEBI" id="CHEBI:60240"/>
        <label>1</label>
    </ligand>
</feature>
<comment type="caution">
    <text evidence="4">The sequence shown here is derived from an EMBL/GenBank/DDBJ whole genome shotgun (WGS) entry which is preliminary data.</text>
</comment>
<accession>A0A229UNW7</accession>
<keyword evidence="5" id="KW-1185">Reference proteome</keyword>
<dbReference type="OrthoDB" id="1674447at2"/>
<dbReference type="Pfam" id="PF01784">
    <property type="entry name" value="DUF34_NIF3"/>
    <property type="match status" value="1"/>
</dbReference>